<evidence type="ECO:0000313" key="4">
    <source>
        <dbReference type="EMBL" id="RZI00173.1"/>
    </source>
</evidence>
<organism evidence="4 5">
    <name type="scientific">Staphylococcus condimenti</name>
    <dbReference type="NCBI Taxonomy" id="70255"/>
    <lineage>
        <taxon>Bacteria</taxon>
        <taxon>Bacillati</taxon>
        <taxon>Bacillota</taxon>
        <taxon>Bacilli</taxon>
        <taxon>Bacillales</taxon>
        <taxon>Staphylococcaceae</taxon>
        <taxon>Staphylococcus</taxon>
    </lineage>
</organism>
<dbReference type="InterPro" id="IPR006073">
    <property type="entry name" value="GTP-bd"/>
</dbReference>
<dbReference type="InterPro" id="IPR027417">
    <property type="entry name" value="P-loop_NTPase"/>
</dbReference>
<accession>A0A4Q7CR54</accession>
<gene>
    <name evidence="4" type="ORF">EIG99_12305</name>
</gene>
<dbReference type="AlphaFoldDB" id="A0A4Q7CR54"/>
<proteinExistence type="predicted"/>
<name>A0A4Q7CR54_9STAP</name>
<evidence type="ECO:0000256" key="1">
    <source>
        <dbReference type="SAM" id="Coils"/>
    </source>
</evidence>
<evidence type="ECO:0000313" key="5">
    <source>
        <dbReference type="Proteomes" id="UP000293854"/>
    </source>
</evidence>
<feature type="coiled-coil region" evidence="1">
    <location>
        <begin position="374"/>
        <end position="405"/>
    </location>
</feature>
<dbReference type="Pfam" id="PF01926">
    <property type="entry name" value="MMR_HSR1"/>
    <property type="match status" value="1"/>
</dbReference>
<sequence>MKNTMNYGKKLQNNFEETLSSLKQMDSITGASINDNKIKVSLQEMNQSINESITNVSHEINKLKENMSWDKVHIAFFGETNAGKSTIIEAVTKGRGQTIGDGSKDYTQEVMPIAFEDKILLDLPGMEGQESKYIEEIKKGINKAHYVFYVSDTNKEPEEGVLNKIKSYLKEQTNIFSIVNIRQPISNRTKNSLLNENKKIVIERTDEKFKEVFGSHYKGIIPVQGDLAFRLRTSSNDEKTKKKIDKAIEVFGDTKTAYYYSNLNEIVKTIKATNVNEIAVSNTYKFLNLSEDLTGKILKSKKVLDIQIDDIEKEFEKAKETIQKDVDSFEIKIKKKANVEIYKFRNKIKDLIQTASDERMEEYEIKSEVAQLEKELNKDLNNQLNNEYESLKKSITRSYNEMNNQIKLGIKYTKFGDGFFDIEDLVSKFSFNIKTLLKSILDIALTAVMSFLGGPVMAIISTGIAIISKIFRWNKVDKHRERRKQIQEQQKTVDEQFKKIENEINKKLSDRVKDINKQIQKQNNKLADHIGDLNKISYDLSSKLKNITRIKAEVSKNLIEFIENESIEFAYIDYNLKCMFYIGKRLRDRKVYNMKYIQ</sequence>
<dbReference type="CDD" id="cd00882">
    <property type="entry name" value="Ras_like_GTPase"/>
    <property type="match status" value="1"/>
</dbReference>
<evidence type="ECO:0000259" key="3">
    <source>
        <dbReference type="Pfam" id="PF01926"/>
    </source>
</evidence>
<keyword evidence="2" id="KW-0812">Transmembrane</keyword>
<evidence type="ECO:0000256" key="2">
    <source>
        <dbReference type="SAM" id="Phobius"/>
    </source>
</evidence>
<keyword evidence="2" id="KW-0472">Membrane</keyword>
<feature type="transmembrane region" description="Helical" evidence="2">
    <location>
        <begin position="443"/>
        <end position="471"/>
    </location>
</feature>
<feature type="domain" description="G" evidence="3">
    <location>
        <begin position="73"/>
        <end position="179"/>
    </location>
</feature>
<feature type="coiled-coil region" evidence="1">
    <location>
        <begin position="476"/>
        <end position="532"/>
    </location>
</feature>
<dbReference type="SUPFAM" id="SSF52540">
    <property type="entry name" value="P-loop containing nucleoside triphosphate hydrolases"/>
    <property type="match status" value="1"/>
</dbReference>
<feature type="non-terminal residue" evidence="4">
    <location>
        <position position="598"/>
    </location>
</feature>
<dbReference type="GO" id="GO:0005525">
    <property type="term" value="F:GTP binding"/>
    <property type="evidence" value="ECO:0007669"/>
    <property type="project" value="InterPro"/>
</dbReference>
<dbReference type="EMBL" id="RQTE01000326">
    <property type="protein sequence ID" value="RZI00173.1"/>
    <property type="molecule type" value="Genomic_DNA"/>
</dbReference>
<dbReference type="Gene3D" id="3.40.50.300">
    <property type="entry name" value="P-loop containing nucleotide triphosphate hydrolases"/>
    <property type="match status" value="1"/>
</dbReference>
<comment type="caution">
    <text evidence="4">The sequence shown here is derived from an EMBL/GenBank/DDBJ whole genome shotgun (WGS) entry which is preliminary data.</text>
</comment>
<dbReference type="Proteomes" id="UP000293854">
    <property type="component" value="Unassembled WGS sequence"/>
</dbReference>
<feature type="coiled-coil region" evidence="1">
    <location>
        <begin position="301"/>
        <end position="328"/>
    </location>
</feature>
<reference evidence="4 5" key="1">
    <citation type="submission" date="2018-11" db="EMBL/GenBank/DDBJ databases">
        <title>Genomic profiling of Staphylococcus species from a Poultry farm system in KwaZulu-Natal, South Africa.</title>
        <authorList>
            <person name="Amoako D.G."/>
            <person name="Somboro A.M."/>
            <person name="Abia A.L.K."/>
            <person name="Bester L.A."/>
            <person name="Essack S.Y."/>
        </authorList>
    </citation>
    <scope>NUCLEOTIDE SEQUENCE [LARGE SCALE GENOMIC DNA]</scope>
    <source>
        <strain evidence="4 5">SA11</strain>
    </source>
</reference>
<dbReference type="RefSeq" id="WP_130135791.1">
    <property type="nucleotide sequence ID" value="NZ_RQTE01000326.1"/>
</dbReference>
<protein>
    <recommendedName>
        <fullName evidence="3">G domain-containing protein</fullName>
    </recommendedName>
</protein>
<keyword evidence="2" id="KW-1133">Transmembrane helix</keyword>
<keyword evidence="1" id="KW-0175">Coiled coil</keyword>